<keyword evidence="1" id="KW-0472">Membrane</keyword>
<dbReference type="EMBL" id="JARK01001564">
    <property type="protein sequence ID" value="EYB89703.1"/>
    <property type="molecule type" value="Genomic_DNA"/>
</dbReference>
<feature type="transmembrane region" description="Helical" evidence="1">
    <location>
        <begin position="12"/>
        <end position="31"/>
    </location>
</feature>
<accession>A0A016SG64</accession>
<dbReference type="Proteomes" id="UP000024635">
    <property type="component" value="Unassembled WGS sequence"/>
</dbReference>
<evidence type="ECO:0000313" key="3">
    <source>
        <dbReference type="Proteomes" id="UP000024635"/>
    </source>
</evidence>
<sequence length="131" mass="14711">MLPLSTFQCSTFQRSIMAVFALWTIWLAFVVHEHGSFPFNASKVGSPSESLPTQSMPPHWQTWSERSFRWWLSLFAELSLSHPGGSITFVPPIVLKTSVDPSDSCLYSTRSSAKLPLQKPPLQEKDDSALK</sequence>
<dbReference type="AlphaFoldDB" id="A0A016SG64"/>
<gene>
    <name evidence="2" type="primary">Acey_s0228.g2854</name>
    <name evidence="2" type="synonym">Acey-scp-1</name>
    <name evidence="2" type="ORF">Y032_0228g2854</name>
</gene>
<evidence type="ECO:0000256" key="1">
    <source>
        <dbReference type="SAM" id="Phobius"/>
    </source>
</evidence>
<proteinExistence type="predicted"/>
<dbReference type="OrthoDB" id="60477at2759"/>
<name>A0A016SG64_9BILA</name>
<reference evidence="3" key="1">
    <citation type="journal article" date="2015" name="Nat. Genet.">
        <title>The genome and transcriptome of the zoonotic hookworm Ancylostoma ceylanicum identify infection-specific gene families.</title>
        <authorList>
            <person name="Schwarz E.M."/>
            <person name="Hu Y."/>
            <person name="Antoshechkin I."/>
            <person name="Miller M.M."/>
            <person name="Sternberg P.W."/>
            <person name="Aroian R.V."/>
        </authorList>
    </citation>
    <scope>NUCLEOTIDE SEQUENCE</scope>
    <source>
        <strain evidence="3">HY135</strain>
    </source>
</reference>
<protein>
    <submittedName>
        <fullName evidence="2">Uncharacterized protein</fullName>
    </submittedName>
</protein>
<comment type="caution">
    <text evidence="2">The sequence shown here is derived from an EMBL/GenBank/DDBJ whole genome shotgun (WGS) entry which is preliminary data.</text>
</comment>
<organism evidence="2 3">
    <name type="scientific">Ancylostoma ceylanicum</name>
    <dbReference type="NCBI Taxonomy" id="53326"/>
    <lineage>
        <taxon>Eukaryota</taxon>
        <taxon>Metazoa</taxon>
        <taxon>Ecdysozoa</taxon>
        <taxon>Nematoda</taxon>
        <taxon>Chromadorea</taxon>
        <taxon>Rhabditida</taxon>
        <taxon>Rhabditina</taxon>
        <taxon>Rhabditomorpha</taxon>
        <taxon>Strongyloidea</taxon>
        <taxon>Ancylostomatidae</taxon>
        <taxon>Ancylostomatinae</taxon>
        <taxon>Ancylostoma</taxon>
    </lineage>
</organism>
<keyword evidence="1" id="KW-1133">Transmembrane helix</keyword>
<keyword evidence="1" id="KW-0812">Transmembrane</keyword>
<keyword evidence="3" id="KW-1185">Reference proteome</keyword>
<evidence type="ECO:0000313" key="2">
    <source>
        <dbReference type="EMBL" id="EYB89703.1"/>
    </source>
</evidence>